<name>A0A2M8EPV4_9BACT</name>
<organism evidence="1 2">
    <name type="scientific">Candidatus Uhrbacteria bacterium CG_4_9_14_0_2_um_filter_41_50</name>
    <dbReference type="NCBI Taxonomy" id="1975031"/>
    <lineage>
        <taxon>Bacteria</taxon>
        <taxon>Candidatus Uhriibacteriota</taxon>
    </lineage>
</organism>
<proteinExistence type="predicted"/>
<evidence type="ECO:0000313" key="1">
    <source>
        <dbReference type="EMBL" id="PJC24768.1"/>
    </source>
</evidence>
<dbReference type="Proteomes" id="UP000230251">
    <property type="component" value="Unassembled WGS sequence"/>
</dbReference>
<comment type="caution">
    <text evidence="1">The sequence shown here is derived from an EMBL/GenBank/DDBJ whole genome shotgun (WGS) entry which is preliminary data.</text>
</comment>
<dbReference type="AlphaFoldDB" id="A0A2M8EPV4"/>
<sequence>MEERDFLAPLPVLERVTPDLKILLEDWVTSLPKQDSTGRKLSWRLSVRVDLSDPLCRAVIKASATGGHKNPELFPEPVRAIIRPSAIKWLGRARVRATIRNLTRLCLVGDRLYTLNDKVTEHESIFLLRQAG</sequence>
<dbReference type="EMBL" id="PFSI01000019">
    <property type="protein sequence ID" value="PJC24768.1"/>
    <property type="molecule type" value="Genomic_DNA"/>
</dbReference>
<protein>
    <submittedName>
        <fullName evidence="1">Uncharacterized protein</fullName>
    </submittedName>
</protein>
<reference evidence="2" key="1">
    <citation type="submission" date="2017-09" db="EMBL/GenBank/DDBJ databases">
        <title>Depth-based differentiation of microbial function through sediment-hosted aquifers and enrichment of novel symbionts in the deep terrestrial subsurface.</title>
        <authorList>
            <person name="Probst A.J."/>
            <person name="Ladd B."/>
            <person name="Jarett J.K."/>
            <person name="Geller-Mcgrath D.E."/>
            <person name="Sieber C.M.K."/>
            <person name="Emerson J.B."/>
            <person name="Anantharaman K."/>
            <person name="Thomas B.C."/>
            <person name="Malmstrom R."/>
            <person name="Stieglmeier M."/>
            <person name="Klingl A."/>
            <person name="Woyke T."/>
            <person name="Ryan C.M."/>
            <person name="Banfield J.F."/>
        </authorList>
    </citation>
    <scope>NUCLEOTIDE SEQUENCE [LARGE SCALE GENOMIC DNA]</scope>
</reference>
<gene>
    <name evidence="1" type="ORF">CO057_01190</name>
</gene>
<evidence type="ECO:0000313" key="2">
    <source>
        <dbReference type="Proteomes" id="UP000230251"/>
    </source>
</evidence>
<accession>A0A2M8EPV4</accession>